<reference evidence="2 3" key="3">
    <citation type="journal article" date="2010" name="BMC Genomics">
        <title>Transcriptome sequencing and comparative analysis of cucumber flowers with different sex types.</title>
        <authorList>
            <person name="Guo S."/>
            <person name="Zheng Y."/>
            <person name="Joung J.G."/>
            <person name="Liu S."/>
            <person name="Zhang Z."/>
            <person name="Crasta O.R."/>
            <person name="Sobral B.W."/>
            <person name="Xu Y."/>
            <person name="Huang S."/>
            <person name="Fei Z."/>
        </authorList>
    </citation>
    <scope>NUCLEOTIDE SEQUENCE [LARGE SCALE GENOMIC DNA]</scope>
    <source>
        <strain evidence="3">cv. 9930</strain>
    </source>
</reference>
<accession>A0A0A0KMP7</accession>
<organism evidence="2 3">
    <name type="scientific">Cucumis sativus</name>
    <name type="common">Cucumber</name>
    <dbReference type="NCBI Taxonomy" id="3659"/>
    <lineage>
        <taxon>Eukaryota</taxon>
        <taxon>Viridiplantae</taxon>
        <taxon>Streptophyta</taxon>
        <taxon>Embryophyta</taxon>
        <taxon>Tracheophyta</taxon>
        <taxon>Spermatophyta</taxon>
        <taxon>Magnoliopsida</taxon>
        <taxon>eudicotyledons</taxon>
        <taxon>Gunneridae</taxon>
        <taxon>Pentapetalae</taxon>
        <taxon>rosids</taxon>
        <taxon>fabids</taxon>
        <taxon>Cucurbitales</taxon>
        <taxon>Cucurbitaceae</taxon>
        <taxon>Benincaseae</taxon>
        <taxon>Cucumis</taxon>
    </lineage>
</organism>
<reference evidence="2 3" key="4">
    <citation type="journal article" date="2011" name="BMC Genomics">
        <title>RNA-Seq improves annotation of protein-coding genes in the cucumber genome.</title>
        <authorList>
            <person name="Li Z."/>
            <person name="Zhang Z."/>
            <person name="Yan P."/>
            <person name="Huang S."/>
            <person name="Fei Z."/>
            <person name="Lin K."/>
        </authorList>
    </citation>
    <scope>NUCLEOTIDE SEQUENCE [LARGE SCALE GENOMIC DNA]</scope>
    <source>
        <strain evidence="3">cv. 9930</strain>
    </source>
</reference>
<feature type="region of interest" description="Disordered" evidence="1">
    <location>
        <begin position="52"/>
        <end position="73"/>
    </location>
</feature>
<gene>
    <name evidence="2" type="ORF">Csa_5G065650</name>
</gene>
<keyword evidence="3" id="KW-1185">Reference proteome</keyword>
<evidence type="ECO:0008006" key="4">
    <source>
        <dbReference type="Google" id="ProtNLM"/>
    </source>
</evidence>
<dbReference type="EMBL" id="CM002926">
    <property type="protein sequence ID" value="KGN49682.1"/>
    <property type="molecule type" value="Genomic_DNA"/>
</dbReference>
<evidence type="ECO:0000313" key="3">
    <source>
        <dbReference type="Proteomes" id="UP000029981"/>
    </source>
</evidence>
<feature type="compositionally biased region" description="Basic and acidic residues" evidence="1">
    <location>
        <begin position="52"/>
        <end position="66"/>
    </location>
</feature>
<dbReference type="AlphaFoldDB" id="A0A0A0KMP7"/>
<sequence>MDGDNVMILVDVVVDGDCSVPIPTRKGVTMLYQEISSQLLWPRHLVIPQDEKQQRKNEFIQADERAPSPIQTR</sequence>
<reference evidence="2 3" key="2">
    <citation type="journal article" date="2009" name="PLoS ONE">
        <title>An integrated genetic and cytogenetic map of the cucumber genome.</title>
        <authorList>
            <person name="Ren Y."/>
            <person name="Zhang Z."/>
            <person name="Liu J."/>
            <person name="Staub J.E."/>
            <person name="Han Y."/>
            <person name="Cheng Z."/>
            <person name="Li X."/>
            <person name="Lu J."/>
            <person name="Miao H."/>
            <person name="Kang H."/>
            <person name="Xie B."/>
            <person name="Gu X."/>
            <person name="Wang X."/>
            <person name="Du Y."/>
            <person name="Jin W."/>
            <person name="Huang S."/>
        </authorList>
    </citation>
    <scope>NUCLEOTIDE SEQUENCE [LARGE SCALE GENOMIC DNA]</scope>
    <source>
        <strain evidence="3">cv. 9930</strain>
    </source>
</reference>
<name>A0A0A0KMP7_CUCSA</name>
<reference evidence="2 3" key="1">
    <citation type="journal article" date="2009" name="Nat. Genet.">
        <title>The genome of the cucumber, Cucumis sativus L.</title>
        <authorList>
            <person name="Huang S."/>
            <person name="Li R."/>
            <person name="Zhang Z."/>
            <person name="Li L."/>
            <person name="Gu X."/>
            <person name="Fan W."/>
            <person name="Lucas W.J."/>
            <person name="Wang X."/>
            <person name="Xie B."/>
            <person name="Ni P."/>
            <person name="Ren Y."/>
            <person name="Zhu H."/>
            <person name="Li J."/>
            <person name="Lin K."/>
            <person name="Jin W."/>
            <person name="Fei Z."/>
            <person name="Li G."/>
            <person name="Staub J."/>
            <person name="Kilian A."/>
            <person name="van der Vossen E.A."/>
            <person name="Wu Y."/>
            <person name="Guo J."/>
            <person name="He J."/>
            <person name="Jia Z."/>
            <person name="Ren Y."/>
            <person name="Tian G."/>
            <person name="Lu Y."/>
            <person name="Ruan J."/>
            <person name="Qian W."/>
            <person name="Wang M."/>
            <person name="Huang Q."/>
            <person name="Li B."/>
            <person name="Xuan Z."/>
            <person name="Cao J."/>
            <person name="Asan"/>
            <person name="Wu Z."/>
            <person name="Zhang J."/>
            <person name="Cai Q."/>
            <person name="Bai Y."/>
            <person name="Zhao B."/>
            <person name="Han Y."/>
            <person name="Li Y."/>
            <person name="Li X."/>
            <person name="Wang S."/>
            <person name="Shi Q."/>
            <person name="Liu S."/>
            <person name="Cho W.K."/>
            <person name="Kim J.Y."/>
            <person name="Xu Y."/>
            <person name="Heller-Uszynska K."/>
            <person name="Miao H."/>
            <person name="Cheng Z."/>
            <person name="Zhang S."/>
            <person name="Wu J."/>
            <person name="Yang Y."/>
            <person name="Kang H."/>
            <person name="Li M."/>
            <person name="Liang H."/>
            <person name="Ren X."/>
            <person name="Shi Z."/>
            <person name="Wen M."/>
            <person name="Jian M."/>
            <person name="Yang H."/>
            <person name="Zhang G."/>
            <person name="Yang Z."/>
            <person name="Chen R."/>
            <person name="Liu S."/>
            <person name="Li J."/>
            <person name="Ma L."/>
            <person name="Liu H."/>
            <person name="Zhou Y."/>
            <person name="Zhao J."/>
            <person name="Fang X."/>
            <person name="Li G."/>
            <person name="Fang L."/>
            <person name="Li Y."/>
            <person name="Liu D."/>
            <person name="Zheng H."/>
            <person name="Zhang Y."/>
            <person name="Qin N."/>
            <person name="Li Z."/>
            <person name="Yang G."/>
            <person name="Yang S."/>
            <person name="Bolund L."/>
            <person name="Kristiansen K."/>
            <person name="Zheng H."/>
            <person name="Li S."/>
            <person name="Zhang X."/>
            <person name="Yang H."/>
            <person name="Wang J."/>
            <person name="Sun R."/>
            <person name="Zhang B."/>
            <person name="Jiang S."/>
            <person name="Wang J."/>
            <person name="Du Y."/>
            <person name="Li S."/>
        </authorList>
    </citation>
    <scope>NUCLEOTIDE SEQUENCE [LARGE SCALE GENOMIC DNA]</scope>
    <source>
        <strain evidence="3">cv. 9930</strain>
    </source>
</reference>
<evidence type="ECO:0000313" key="2">
    <source>
        <dbReference type="EMBL" id="KGN49682.1"/>
    </source>
</evidence>
<evidence type="ECO:0000256" key="1">
    <source>
        <dbReference type="SAM" id="MobiDB-lite"/>
    </source>
</evidence>
<dbReference type="Gramene" id="KGN49682">
    <property type="protein sequence ID" value="KGN49682"/>
    <property type="gene ID" value="Csa_5G065650"/>
</dbReference>
<proteinExistence type="predicted"/>
<dbReference type="Proteomes" id="UP000029981">
    <property type="component" value="Chromosome 5"/>
</dbReference>
<protein>
    <recommendedName>
        <fullName evidence="4">Transposase Tnp1/En/Spm-like domain-containing protein</fullName>
    </recommendedName>
</protein>